<keyword evidence="6" id="KW-0769">Symport</keyword>
<feature type="transmembrane region" description="Helical" evidence="14">
    <location>
        <begin position="463"/>
        <end position="483"/>
    </location>
</feature>
<feature type="transmembrane region" description="Helical" evidence="14">
    <location>
        <begin position="323"/>
        <end position="351"/>
    </location>
</feature>
<keyword evidence="11" id="KW-0739">Sodium transport</keyword>
<feature type="transmembrane region" description="Helical" evidence="14">
    <location>
        <begin position="35"/>
        <end position="60"/>
    </location>
</feature>
<name>A0A1N6N8V5_9SPIO</name>
<evidence type="ECO:0000313" key="16">
    <source>
        <dbReference type="Proteomes" id="UP000186400"/>
    </source>
</evidence>
<feature type="transmembrane region" description="Helical" evidence="14">
    <location>
        <begin position="6"/>
        <end position="23"/>
    </location>
</feature>
<evidence type="ECO:0000256" key="7">
    <source>
        <dbReference type="ARBA" id="ARBA00022989"/>
    </source>
</evidence>
<keyword evidence="3" id="KW-0813">Transport</keyword>
<evidence type="ECO:0000256" key="14">
    <source>
        <dbReference type="SAM" id="Phobius"/>
    </source>
</evidence>
<evidence type="ECO:0000256" key="3">
    <source>
        <dbReference type="ARBA" id="ARBA00022448"/>
    </source>
</evidence>
<dbReference type="GO" id="GO:0015293">
    <property type="term" value="F:symporter activity"/>
    <property type="evidence" value="ECO:0007669"/>
    <property type="project" value="UniProtKB-KW"/>
</dbReference>
<keyword evidence="7 14" id="KW-1133">Transmembrane helix</keyword>
<evidence type="ECO:0000256" key="10">
    <source>
        <dbReference type="ARBA" id="ARBA00023136"/>
    </source>
</evidence>
<evidence type="ECO:0000256" key="2">
    <source>
        <dbReference type="ARBA" id="ARBA00006434"/>
    </source>
</evidence>
<dbReference type="InterPro" id="IPR001734">
    <property type="entry name" value="Na/solute_symporter"/>
</dbReference>
<organism evidence="15 16">
    <name type="scientific">Alkalispirochaeta americana</name>
    <dbReference type="NCBI Taxonomy" id="159291"/>
    <lineage>
        <taxon>Bacteria</taxon>
        <taxon>Pseudomonadati</taxon>
        <taxon>Spirochaetota</taxon>
        <taxon>Spirochaetia</taxon>
        <taxon>Spirochaetales</taxon>
        <taxon>Spirochaetaceae</taxon>
        <taxon>Alkalispirochaeta</taxon>
    </lineage>
</organism>
<proteinExistence type="inferred from homology"/>
<feature type="transmembrane region" description="Helical" evidence="14">
    <location>
        <begin position="407"/>
        <end position="425"/>
    </location>
</feature>
<dbReference type="InterPro" id="IPR038377">
    <property type="entry name" value="Na/Glc_symporter_sf"/>
</dbReference>
<feature type="transmembrane region" description="Helical" evidence="14">
    <location>
        <begin position="372"/>
        <end position="395"/>
    </location>
</feature>
<dbReference type="Pfam" id="PF00474">
    <property type="entry name" value="SSF"/>
    <property type="match status" value="1"/>
</dbReference>
<feature type="transmembrane region" description="Helical" evidence="14">
    <location>
        <begin position="267"/>
        <end position="290"/>
    </location>
</feature>
<feature type="transmembrane region" description="Helical" evidence="14">
    <location>
        <begin position="432"/>
        <end position="451"/>
    </location>
</feature>
<keyword evidence="8" id="KW-0915">Sodium</keyword>
<dbReference type="GO" id="GO:0006814">
    <property type="term" value="P:sodium ion transport"/>
    <property type="evidence" value="ECO:0007669"/>
    <property type="project" value="UniProtKB-KW"/>
</dbReference>
<accession>A0A1N6N8V5</accession>
<dbReference type="STRING" id="159291.SAMN05920897_101124"/>
<evidence type="ECO:0000256" key="4">
    <source>
        <dbReference type="ARBA" id="ARBA00022475"/>
    </source>
</evidence>
<protein>
    <submittedName>
        <fullName evidence="15">Solute:Na+ symporter, SSS family</fullName>
    </submittedName>
</protein>
<sequence>MTFDLFALGLFGLIIIAMAAYGYKISARTAEDFMLGGRTIGVVVMFFFVLFAISSSWTFYGFPGVLYREGPGYVFFIWGSVAGFAGLYMFLGPRLWALAKLNQFLSPVELLAERYQSKALRLILSVTILAFIVPYVGVQPLGVGRGFEALTGLPLWVGAAYTAVLLIVLVLLGGMRIVAWVNIFLGTVYVTALLGSLLWIVAVLFPQGGLAEAAARIAEAEPAKLAAPGPEGTYTPVLIFGTFLVGLLAFSWPHITIGAMTARDKKLFKWFPLLIFTLGGLFFYIIPFIWGSLVAPAVAPGITDAAEADRIVQTIIQTYLPPWFGVFVLMGVVAAAISTAAVQLMMSSILVARDLVQGVIKPDAGDREITAIARWAVIAIVAASLLVTAAVELGLGQEAMALYLTDVSVPGFAQWAPALVGGLLWKRGSKQGAIAATLVGTIYLILGLIVRDAQGARVLLFDLHPVIPTLPVNALVYVVVSLLSPPIDEQTEAIFFDEVEEFLLAESTR</sequence>
<feature type="transmembrane region" description="Helical" evidence="14">
    <location>
        <begin position="72"/>
        <end position="91"/>
    </location>
</feature>
<evidence type="ECO:0000256" key="5">
    <source>
        <dbReference type="ARBA" id="ARBA00022692"/>
    </source>
</evidence>
<keyword evidence="10 14" id="KW-0472">Membrane</keyword>
<keyword evidence="16" id="KW-1185">Reference proteome</keyword>
<dbReference type="PROSITE" id="PS50283">
    <property type="entry name" value="NA_SOLUT_SYMP_3"/>
    <property type="match status" value="1"/>
</dbReference>
<evidence type="ECO:0000256" key="6">
    <source>
        <dbReference type="ARBA" id="ARBA00022847"/>
    </source>
</evidence>
<evidence type="ECO:0000313" key="15">
    <source>
        <dbReference type="EMBL" id="SIP88481.1"/>
    </source>
</evidence>
<feature type="transmembrane region" description="Helical" evidence="14">
    <location>
        <begin position="179"/>
        <end position="205"/>
    </location>
</feature>
<evidence type="ECO:0000256" key="8">
    <source>
        <dbReference type="ARBA" id="ARBA00023053"/>
    </source>
</evidence>
<comment type="catalytic activity">
    <reaction evidence="12">
        <text>L-proline(in) + Na(+)(in) = L-proline(out) + Na(+)(out)</text>
        <dbReference type="Rhea" id="RHEA:28967"/>
        <dbReference type="ChEBI" id="CHEBI:29101"/>
        <dbReference type="ChEBI" id="CHEBI:60039"/>
    </reaction>
</comment>
<dbReference type="PANTHER" id="PTHR48086:SF3">
    <property type="entry name" value="SODIUM_PROLINE SYMPORTER"/>
    <property type="match status" value="1"/>
</dbReference>
<dbReference type="EMBL" id="FTMS01000001">
    <property type="protein sequence ID" value="SIP88481.1"/>
    <property type="molecule type" value="Genomic_DNA"/>
</dbReference>
<dbReference type="InterPro" id="IPR050277">
    <property type="entry name" value="Sodium:Solute_Symporter"/>
</dbReference>
<evidence type="ECO:0000256" key="13">
    <source>
        <dbReference type="RuleBase" id="RU362091"/>
    </source>
</evidence>
<dbReference type="CDD" id="cd10322">
    <property type="entry name" value="SLC5sbd"/>
    <property type="match status" value="1"/>
</dbReference>
<feature type="transmembrane region" description="Helical" evidence="14">
    <location>
        <begin position="153"/>
        <end position="172"/>
    </location>
</feature>
<dbReference type="GO" id="GO:0005886">
    <property type="term" value="C:plasma membrane"/>
    <property type="evidence" value="ECO:0007669"/>
    <property type="project" value="UniProtKB-SubCell"/>
</dbReference>
<dbReference type="Proteomes" id="UP000186400">
    <property type="component" value="Unassembled WGS sequence"/>
</dbReference>
<reference evidence="15 16" key="1">
    <citation type="submission" date="2017-01" db="EMBL/GenBank/DDBJ databases">
        <authorList>
            <person name="Mah S.A."/>
            <person name="Swanson W.J."/>
            <person name="Moy G.W."/>
            <person name="Vacquier V.D."/>
        </authorList>
    </citation>
    <scope>NUCLEOTIDE SEQUENCE [LARGE SCALE GENOMIC DNA]</scope>
    <source>
        <strain evidence="15 16">ASpG1</strain>
    </source>
</reference>
<dbReference type="RefSeq" id="WP_076487354.1">
    <property type="nucleotide sequence ID" value="NZ_FTMS01000001.1"/>
</dbReference>
<feature type="transmembrane region" description="Helical" evidence="14">
    <location>
        <begin position="234"/>
        <end position="255"/>
    </location>
</feature>
<keyword evidence="9" id="KW-0406">Ion transport</keyword>
<dbReference type="OrthoDB" id="9810181at2"/>
<evidence type="ECO:0000256" key="1">
    <source>
        <dbReference type="ARBA" id="ARBA00004651"/>
    </source>
</evidence>
<feature type="transmembrane region" description="Helical" evidence="14">
    <location>
        <begin position="119"/>
        <end position="138"/>
    </location>
</feature>
<keyword evidence="5 14" id="KW-0812">Transmembrane</keyword>
<comment type="similarity">
    <text evidence="2 13">Belongs to the sodium:solute symporter (SSF) (TC 2.A.21) family.</text>
</comment>
<comment type="subcellular location">
    <subcellularLocation>
        <location evidence="1">Cell membrane</location>
        <topology evidence="1">Multi-pass membrane protein</topology>
    </subcellularLocation>
</comment>
<dbReference type="AlphaFoldDB" id="A0A1N6N8V5"/>
<dbReference type="PANTHER" id="PTHR48086">
    <property type="entry name" value="SODIUM/PROLINE SYMPORTER-RELATED"/>
    <property type="match status" value="1"/>
</dbReference>
<evidence type="ECO:0000256" key="12">
    <source>
        <dbReference type="ARBA" id="ARBA00033708"/>
    </source>
</evidence>
<dbReference type="Gene3D" id="1.20.1730.10">
    <property type="entry name" value="Sodium/glucose cotransporter"/>
    <property type="match status" value="1"/>
</dbReference>
<keyword evidence="4" id="KW-1003">Cell membrane</keyword>
<gene>
    <name evidence="15" type="ORF">SAMN05920897_101124</name>
</gene>
<evidence type="ECO:0000256" key="9">
    <source>
        <dbReference type="ARBA" id="ARBA00023065"/>
    </source>
</evidence>
<evidence type="ECO:0000256" key="11">
    <source>
        <dbReference type="ARBA" id="ARBA00023201"/>
    </source>
</evidence>